<feature type="region of interest" description="Disordered" evidence="1">
    <location>
        <begin position="76"/>
        <end position="98"/>
    </location>
</feature>
<name>A0A0D0D163_9AGAM</name>
<accession>A0A0D0D163</accession>
<dbReference type="InParanoid" id="A0A0D0D163"/>
<protein>
    <submittedName>
        <fullName evidence="2">Uncharacterized protein</fullName>
    </submittedName>
</protein>
<evidence type="ECO:0000256" key="1">
    <source>
        <dbReference type="SAM" id="MobiDB-lite"/>
    </source>
</evidence>
<sequence length="150" mass="16737">MPGRTGSLTEAKVQVESEKPCLLSNHTQAVCTPVEHLKPPIDGLDRHPKRPRPHENPCLWPSCHATNQIQRLRDVKSTPGHCTPPPPSKTSQKTSKKSVHWTNDQTNVLMSWLTSHPADCHILFYTNKGNCDPNDKLSTKDKTGIHDIIA</sequence>
<keyword evidence="3" id="KW-1185">Reference proteome</keyword>
<dbReference type="OrthoDB" id="2670932at2759"/>
<evidence type="ECO:0000313" key="2">
    <source>
        <dbReference type="EMBL" id="KIK81783.1"/>
    </source>
</evidence>
<dbReference type="HOGENOM" id="CLU_1741183_0_0_1"/>
<organism evidence="2 3">
    <name type="scientific">Paxillus rubicundulus Ve08.2h10</name>
    <dbReference type="NCBI Taxonomy" id="930991"/>
    <lineage>
        <taxon>Eukaryota</taxon>
        <taxon>Fungi</taxon>
        <taxon>Dikarya</taxon>
        <taxon>Basidiomycota</taxon>
        <taxon>Agaricomycotina</taxon>
        <taxon>Agaricomycetes</taxon>
        <taxon>Agaricomycetidae</taxon>
        <taxon>Boletales</taxon>
        <taxon>Paxilineae</taxon>
        <taxon>Paxillaceae</taxon>
        <taxon>Paxillus</taxon>
    </lineage>
</organism>
<dbReference type="AlphaFoldDB" id="A0A0D0D163"/>
<dbReference type="Proteomes" id="UP000054538">
    <property type="component" value="Unassembled WGS sequence"/>
</dbReference>
<reference evidence="2 3" key="1">
    <citation type="submission" date="2014-04" db="EMBL/GenBank/DDBJ databases">
        <authorList>
            <consortium name="DOE Joint Genome Institute"/>
            <person name="Kuo A."/>
            <person name="Kohler A."/>
            <person name="Jargeat P."/>
            <person name="Nagy L.G."/>
            <person name="Floudas D."/>
            <person name="Copeland A."/>
            <person name="Barry K.W."/>
            <person name="Cichocki N."/>
            <person name="Veneault-Fourrey C."/>
            <person name="LaButti K."/>
            <person name="Lindquist E.A."/>
            <person name="Lipzen A."/>
            <person name="Lundell T."/>
            <person name="Morin E."/>
            <person name="Murat C."/>
            <person name="Sun H."/>
            <person name="Tunlid A."/>
            <person name="Henrissat B."/>
            <person name="Grigoriev I.V."/>
            <person name="Hibbett D.S."/>
            <person name="Martin F."/>
            <person name="Nordberg H.P."/>
            <person name="Cantor M.N."/>
            <person name="Hua S.X."/>
        </authorList>
    </citation>
    <scope>NUCLEOTIDE SEQUENCE [LARGE SCALE GENOMIC DNA]</scope>
    <source>
        <strain evidence="2 3">Ve08.2h10</strain>
    </source>
</reference>
<reference evidence="3" key="2">
    <citation type="submission" date="2015-01" db="EMBL/GenBank/DDBJ databases">
        <title>Evolutionary Origins and Diversification of the Mycorrhizal Mutualists.</title>
        <authorList>
            <consortium name="DOE Joint Genome Institute"/>
            <consortium name="Mycorrhizal Genomics Consortium"/>
            <person name="Kohler A."/>
            <person name="Kuo A."/>
            <person name="Nagy L.G."/>
            <person name="Floudas D."/>
            <person name="Copeland A."/>
            <person name="Barry K.W."/>
            <person name="Cichocki N."/>
            <person name="Veneault-Fourrey C."/>
            <person name="LaButti K."/>
            <person name="Lindquist E.A."/>
            <person name="Lipzen A."/>
            <person name="Lundell T."/>
            <person name="Morin E."/>
            <person name="Murat C."/>
            <person name="Riley R."/>
            <person name="Ohm R."/>
            <person name="Sun H."/>
            <person name="Tunlid A."/>
            <person name="Henrissat B."/>
            <person name="Grigoriev I.V."/>
            <person name="Hibbett D.S."/>
            <person name="Martin F."/>
        </authorList>
    </citation>
    <scope>NUCLEOTIDE SEQUENCE [LARGE SCALE GENOMIC DNA]</scope>
    <source>
        <strain evidence="3">Ve08.2h10</strain>
    </source>
</reference>
<proteinExistence type="predicted"/>
<dbReference type="EMBL" id="KN825732">
    <property type="protein sequence ID" value="KIK81783.1"/>
    <property type="molecule type" value="Genomic_DNA"/>
</dbReference>
<gene>
    <name evidence="2" type="ORF">PAXRUDRAFT_155276</name>
</gene>
<evidence type="ECO:0000313" key="3">
    <source>
        <dbReference type="Proteomes" id="UP000054538"/>
    </source>
</evidence>